<keyword evidence="4" id="KW-0175">Coiled coil</keyword>
<evidence type="ECO:0000313" key="6">
    <source>
        <dbReference type="Proteomes" id="UP000587760"/>
    </source>
</evidence>
<comment type="caution">
    <text evidence="5">The sequence shown here is derived from an EMBL/GenBank/DDBJ whole genome shotgun (WGS) entry which is preliminary data.</text>
</comment>
<feature type="coiled-coil region" evidence="4">
    <location>
        <begin position="175"/>
        <end position="202"/>
    </location>
</feature>
<dbReference type="SUPFAM" id="SSF48452">
    <property type="entry name" value="TPR-like"/>
    <property type="match status" value="1"/>
</dbReference>
<dbReference type="AlphaFoldDB" id="A0A841RBF3"/>
<dbReference type="Proteomes" id="UP000587760">
    <property type="component" value="Unassembled WGS sequence"/>
</dbReference>
<dbReference type="PANTHER" id="PTHR44943:SF8">
    <property type="entry name" value="TPR REPEAT-CONTAINING PROTEIN MJ0263"/>
    <property type="match status" value="1"/>
</dbReference>
<dbReference type="Pfam" id="PF13414">
    <property type="entry name" value="TPR_11"/>
    <property type="match status" value="1"/>
</dbReference>
<evidence type="ECO:0000256" key="1">
    <source>
        <dbReference type="ARBA" id="ARBA00022737"/>
    </source>
</evidence>
<keyword evidence="6" id="KW-1185">Reference proteome</keyword>
<keyword evidence="2 3" id="KW-0802">TPR repeat</keyword>
<dbReference type="InterPro" id="IPR019734">
    <property type="entry name" value="TPR_rpt"/>
</dbReference>
<proteinExistence type="predicted"/>
<evidence type="ECO:0000256" key="4">
    <source>
        <dbReference type="SAM" id="Coils"/>
    </source>
</evidence>
<evidence type="ECO:0000313" key="5">
    <source>
        <dbReference type="EMBL" id="MBB6481263.1"/>
    </source>
</evidence>
<accession>A0A841RBF3</accession>
<evidence type="ECO:0000256" key="2">
    <source>
        <dbReference type="ARBA" id="ARBA00022803"/>
    </source>
</evidence>
<evidence type="ECO:0000256" key="3">
    <source>
        <dbReference type="PROSITE-ProRule" id="PRU00339"/>
    </source>
</evidence>
<protein>
    <submittedName>
        <fullName evidence="5">Tetratricopeptide (TPR) repeat protein</fullName>
    </submittedName>
</protein>
<feature type="coiled-coil region" evidence="4">
    <location>
        <begin position="354"/>
        <end position="381"/>
    </location>
</feature>
<dbReference type="PANTHER" id="PTHR44943">
    <property type="entry name" value="CELLULOSE SYNTHASE OPERON PROTEIN C"/>
    <property type="match status" value="1"/>
</dbReference>
<dbReference type="EMBL" id="JACHGJ010000006">
    <property type="protein sequence ID" value="MBB6481263.1"/>
    <property type="molecule type" value="Genomic_DNA"/>
</dbReference>
<dbReference type="Gene3D" id="1.25.40.10">
    <property type="entry name" value="Tetratricopeptide repeat domain"/>
    <property type="match status" value="2"/>
</dbReference>
<sequence>MKKHLFILVFLILGQISFAVDLSNPHIAESERLISLQKYETAFQYLTTNESGISHSDLVVQKVKILLNYFVHSTMHQMFALKDIPEGESVYDYRGREGRYQYVMYKPDEALLSALESDSSNGELYFWLGQFYYEVLEKYNGQWLLGNDKLQSKIIENYELANLNNFSDKILFSNLGQIQLQIESYEKAIENLRKALDYEKDNPGYNHNLAVAYLNTGEMAKALPYAEKALNSYSDTYYKSDSCYLAGIIAINLQDFDKSISYMEKGKALEPDQYRFYDKLIDLYLYKKNFAEAKENSRYFFELYPTNPSVMGSIVNYYNGYKALNEARILIDELLALTEEPEARGNLYYHKALVSDAMGDHQEALAQLKQAEEMFREVYEDDHQVFQAIGNLIDQIK</sequence>
<dbReference type="PROSITE" id="PS50005">
    <property type="entry name" value="TPR"/>
    <property type="match status" value="1"/>
</dbReference>
<organism evidence="5 6">
    <name type="scientific">Spirochaeta isovalerica</name>
    <dbReference type="NCBI Taxonomy" id="150"/>
    <lineage>
        <taxon>Bacteria</taxon>
        <taxon>Pseudomonadati</taxon>
        <taxon>Spirochaetota</taxon>
        <taxon>Spirochaetia</taxon>
        <taxon>Spirochaetales</taxon>
        <taxon>Spirochaetaceae</taxon>
        <taxon>Spirochaeta</taxon>
    </lineage>
</organism>
<feature type="repeat" description="TPR" evidence="3">
    <location>
        <begin position="169"/>
        <end position="202"/>
    </location>
</feature>
<dbReference type="InterPro" id="IPR051685">
    <property type="entry name" value="Ycf3/AcsC/BcsC/TPR_MFPF"/>
</dbReference>
<name>A0A841RBF3_9SPIO</name>
<reference evidence="5 6" key="1">
    <citation type="submission" date="2020-08" db="EMBL/GenBank/DDBJ databases">
        <title>Genomic Encyclopedia of Type Strains, Phase IV (KMG-IV): sequencing the most valuable type-strain genomes for metagenomic binning, comparative biology and taxonomic classification.</title>
        <authorList>
            <person name="Goeker M."/>
        </authorList>
    </citation>
    <scope>NUCLEOTIDE SEQUENCE [LARGE SCALE GENOMIC DNA]</scope>
    <source>
        <strain evidence="5 6">DSM 2461</strain>
    </source>
</reference>
<dbReference type="SMART" id="SM00028">
    <property type="entry name" value="TPR"/>
    <property type="match status" value="4"/>
</dbReference>
<dbReference type="InterPro" id="IPR011990">
    <property type="entry name" value="TPR-like_helical_dom_sf"/>
</dbReference>
<dbReference type="RefSeq" id="WP_184747517.1">
    <property type="nucleotide sequence ID" value="NZ_JACHGJ010000006.1"/>
</dbReference>
<gene>
    <name evidence="5" type="ORF">HNR50_002943</name>
</gene>
<keyword evidence="1" id="KW-0677">Repeat</keyword>
<dbReference type="Pfam" id="PF13181">
    <property type="entry name" value="TPR_8"/>
    <property type="match status" value="2"/>
</dbReference>